<reference evidence="2 3" key="1">
    <citation type="journal article" date="2017" name="Int. J. Syst. Evol. Microbiol.">
        <title>Mycobacterium talmoniae sp. nov., a slowly growing mycobacterium isolated from human respiratory samples.</title>
        <authorList>
            <person name="Davidson R.M."/>
            <person name="DeGroote M.A."/>
            <person name="Marola J.L."/>
            <person name="Buss S."/>
            <person name="Jones V."/>
            <person name="McNeil M.R."/>
            <person name="Freifeld A.G."/>
            <person name="Elaine Epperson L."/>
            <person name="Hasan N.A."/>
            <person name="Jackson M."/>
            <person name="Iwen P.C."/>
            <person name="Salfinger M."/>
            <person name="Strong M."/>
        </authorList>
    </citation>
    <scope>NUCLEOTIDE SEQUENCE [LARGE SCALE GENOMIC DNA]</scope>
    <source>
        <strain evidence="2 3">ATCC BAA-2683</strain>
    </source>
</reference>
<feature type="compositionally biased region" description="Low complexity" evidence="1">
    <location>
        <begin position="34"/>
        <end position="49"/>
    </location>
</feature>
<accession>A0A2S8BG50</accession>
<gene>
    <name evidence="2" type="ORF">C1Y40_04196</name>
</gene>
<dbReference type="AlphaFoldDB" id="A0A2S8BG50"/>
<dbReference type="EMBL" id="PPEA01000610">
    <property type="protein sequence ID" value="PQM45642.1"/>
    <property type="molecule type" value="Genomic_DNA"/>
</dbReference>
<evidence type="ECO:0000313" key="2">
    <source>
        <dbReference type="EMBL" id="PQM45642.1"/>
    </source>
</evidence>
<name>A0A2S8BG50_9MYCO</name>
<evidence type="ECO:0000256" key="1">
    <source>
        <dbReference type="SAM" id="MobiDB-lite"/>
    </source>
</evidence>
<feature type="region of interest" description="Disordered" evidence="1">
    <location>
        <begin position="1"/>
        <end position="69"/>
    </location>
</feature>
<feature type="compositionally biased region" description="Low complexity" evidence="1">
    <location>
        <begin position="1"/>
        <end position="12"/>
    </location>
</feature>
<dbReference type="Proteomes" id="UP000238296">
    <property type="component" value="Unassembled WGS sequence"/>
</dbReference>
<sequence length="69" mass="7141">MSRSSRPAAPRSMTEVTGSDPGARPMPRSMRPGAAASNNANCSATASGAWLGSITPPDPSRSWVVWAAR</sequence>
<evidence type="ECO:0000313" key="3">
    <source>
        <dbReference type="Proteomes" id="UP000238296"/>
    </source>
</evidence>
<protein>
    <submittedName>
        <fullName evidence="2">Uncharacterized protein</fullName>
    </submittedName>
</protein>
<organism evidence="2 3">
    <name type="scientific">Mycobacterium talmoniae</name>
    <dbReference type="NCBI Taxonomy" id="1858794"/>
    <lineage>
        <taxon>Bacteria</taxon>
        <taxon>Bacillati</taxon>
        <taxon>Actinomycetota</taxon>
        <taxon>Actinomycetes</taxon>
        <taxon>Mycobacteriales</taxon>
        <taxon>Mycobacteriaceae</taxon>
        <taxon>Mycobacterium</taxon>
    </lineage>
</organism>
<proteinExistence type="predicted"/>
<comment type="caution">
    <text evidence="2">The sequence shown here is derived from an EMBL/GenBank/DDBJ whole genome shotgun (WGS) entry which is preliminary data.</text>
</comment>